<feature type="non-terminal residue" evidence="20">
    <location>
        <position position="1"/>
    </location>
</feature>
<keyword evidence="7" id="KW-0597">Phosphoprotein</keyword>
<feature type="repeat" description="ANK" evidence="15">
    <location>
        <begin position="1738"/>
        <end position="1770"/>
    </location>
</feature>
<dbReference type="PRINTS" id="PR01415">
    <property type="entry name" value="ANKYRIN"/>
</dbReference>
<feature type="repeat" description="ANK" evidence="15">
    <location>
        <begin position="727"/>
        <end position="759"/>
    </location>
</feature>
<dbReference type="InterPro" id="IPR036770">
    <property type="entry name" value="Ankyrin_rpt-contain_sf"/>
</dbReference>
<keyword evidence="9" id="KW-0770">Synapse</keyword>
<dbReference type="SMART" id="SM00969">
    <property type="entry name" value="SOCS_box"/>
    <property type="match status" value="1"/>
</dbReference>
<keyword evidence="5" id="KW-0488">Methylation</keyword>
<dbReference type="STRING" id="113540.ENSSFOP00015002492"/>
<feature type="region of interest" description="Disordered" evidence="17">
    <location>
        <begin position="42"/>
        <end position="67"/>
    </location>
</feature>
<comment type="caution">
    <text evidence="20">The sequence shown here is derived from an EMBL/GenBank/DDBJ whole genome shotgun (WGS) entry which is preliminary data.</text>
</comment>
<dbReference type="Gene3D" id="1.25.40.20">
    <property type="entry name" value="Ankyrin repeat-containing domain"/>
    <property type="match status" value="4"/>
</dbReference>
<feature type="coiled-coil region" evidence="16">
    <location>
        <begin position="160"/>
        <end position="187"/>
    </location>
</feature>
<keyword evidence="11 16" id="KW-0175">Coiled coil</keyword>
<feature type="region of interest" description="Disordered" evidence="17">
    <location>
        <begin position="1497"/>
        <end position="1560"/>
    </location>
</feature>
<feature type="region of interest" description="Disordered" evidence="17">
    <location>
        <begin position="591"/>
        <end position="641"/>
    </location>
</feature>
<dbReference type="SMART" id="SM00248">
    <property type="entry name" value="ANK"/>
    <property type="match status" value="15"/>
</dbReference>
<dbReference type="Proteomes" id="UP000034805">
    <property type="component" value="Unassembled WGS sequence"/>
</dbReference>
<evidence type="ECO:0000256" key="5">
    <source>
        <dbReference type="ARBA" id="ARBA00022481"/>
    </source>
</evidence>
<dbReference type="Gene3D" id="1.10.750.20">
    <property type="entry name" value="SOCS box"/>
    <property type="match status" value="1"/>
</dbReference>
<dbReference type="InterPro" id="IPR036036">
    <property type="entry name" value="SOCS_box-like_dom_sf"/>
</dbReference>
<dbReference type="SUPFAM" id="SSF158235">
    <property type="entry name" value="SOCS box-like"/>
    <property type="match status" value="1"/>
</dbReference>
<feature type="compositionally biased region" description="Low complexity" evidence="17">
    <location>
        <begin position="1533"/>
        <end position="1548"/>
    </location>
</feature>
<sequence>KYHKTHMRRFFRKASLLVMRSPGEDDMGQVFTSLGQGIYSGSEAEAGGDSGEHQLGEDSSVPSSPCTTMPTNLSSVAQCVQSRLLPIILAVGARRKEVFIQERYASFNLTDPFLALQRDYEAGTGDKERQAICASPLTLHFYKAPVVTQHPEHQSPTGKLEQEKLQLQSLEQEHRKLSAQLKDEREKNKHVVMMLVRECKQLAARVLEESQRFDDLSARLEEESKASARLQEELSAERQKGQQMEARMEKQLSELDTEREQLRVRLGREEARSADLRAESEGLRRQVESLQSDRDAASSALPAAAAKPKATSSVAVGTDPVSCRPAFCQTDPTPTDPSIDGVKKAPLTIPVKPSIVGYAGMSLPKSQSAQRGAGGLPHTENGPSVGDGQPSFIPASSVHSLHSPNAATALPAGVSPRVQAARYKFQPSSSEQDQNGNATPSPPSRDVSPTSRDSFAAKQQARHTVTQVLSRFTSPPASGALRPGLPHSSSEGGPFAGRLGHPQIGLKSPTVGRIDRGNPPPIPPKKPGLSQTPSPPHPPVKVMTEGSRSPAAGLGVPSKATTPQLPPKPALDLGGTGGGCSVPALTTSQVGACPPQSRGPHQAACTERPPATAVAVRSPSINPVSASSCRPTDSPLATASGWRPSIVPPLTRGDPVPLADGHTLLFQAATQGNVTLLSMLLNQDPTVLSPLVNDGNAALYSAARHGHTDCVKLLLASGVPCDAPDQNGFTPLHIAATHAHLGCVEVLVANGADVNRTATGGHTPLYLACGSGKPECVRALLDAGADRTLITADSCTTLHAAVSSGEVGCLELLLHHRHPGAATSVGNPGPGDIPRSPVDRPVALGTLLNYANRDSWTAAHIAASKGFKDCLEVLCGHSEHDLEKRDKCNRTVHDVATDDCKELLENLGFYRVLIQIHRGSKVCTVDMLEDTTTIGAIIVHRHTNWGELSQSLSQVLTTHFQLLCGGWDLKGGATLLEPVLGLGTGSISSVLIGDATWPPGRELPQSPWELIRKRHSQHITVTLKGLSESSLNELTYDSLMPLQLLRNYSRLHKQEVMGVGCDIVRIQVDENMSKDQLLETFINCGFLVSVKDAAPCRRVVALLEGLERATSLWELLGDLCEGLENRATAYPFFLLHAPEASGLYYFQEGSFLLGTLAKSQLHGTELLLQQHFRWVQLRWDSEPLRGLLSRHLRRKLVHKGSTISRAPLSEVLLSVSTILQMRGQLPDASDLLCRAVAWVCSVWHQINGCLSCLGTTEALMGPQMFFSCPVVPEQPQAILRWLARLWNAVVVPRVEEAIISRLMMKRSTVQRQAASNRNLSPGQQAVVKAALSILVNKAILQGCPLPKEEIDKHLLAFQGTSFPLSVLSTCRSFGRKGWSGSSWRKANTSPRNKGAQFSSWGSSGTLKEGSLSNPDGCFTRVNHSSPNERCGKGEQSTFALCSHGETDLVQELQTMCSSKSEPDISKITLSKEEFVLFPGSPSRQAPLRANDEANAQNGRCQSNSLSAGPASSDKLAVRPRSQLPIPSADPSRIRGPPRGSSSSSSSSRTRQEPANSNDLSCKDIWVLHADSHDSNDNNNSDNNNNNSEMDLNALEAAEEEDVDLQYMIEQSLLECGQRGGGEETPRGDTCRVPTNATENTRVFEAIRAGDEKALQNLASCRQAFSEADNRGWIPLHEAAVQSSRAILEITFAASPQGAGHSRTLLGKTPLFLAVEQGLRANATFLLQNGSNPNSKDEDEDSPLVAAIKNNQYDMATLLLRYNASVNQEGAHRRTALHEAARLGAENFVQLLLQSGADPDPRSEYGLTPLALAAQYGHYEIVQTLVQRGADVNSQAKDSATVLFETAASGNPDVISLLLDYGADANIPKHTGHLPIHRVAHRGHLLIILLMASTQFANQPASVFDSQTCDPLPCRLRALERLIPVTTKEAIIDSGMSPLHSAAAGGQPQCLEVLLKASYDVNFMLHPLLLEAGAMPNQDPVKCLQVALRIGNYELINTLLRYGANVNYYSRINTTHFPSALQYALKDEVMLRMLLNYGYDAQRCFDCPYGDGSHVPHGYEGWTASVIKDTMFCEVISVYWLRDISGHVVHILLDYVDHVKICSKLKSVLMEQTQWLDICKIQQNPRCLKHLCRLKIRDCLGKLRLRAPVFMNFLPLPNCLKEYIQYREYDLYSLGSGRDSS</sequence>
<dbReference type="Pfam" id="PF25408">
    <property type="entry name" value="AAA_lid_NAV1"/>
    <property type="match status" value="1"/>
</dbReference>
<feature type="region of interest" description="Disordered" evidence="17">
    <location>
        <begin position="274"/>
        <end position="308"/>
    </location>
</feature>
<dbReference type="PROSITE" id="PS50175">
    <property type="entry name" value="ASP_PROT_RETROV"/>
    <property type="match status" value="1"/>
</dbReference>
<feature type="repeat" description="ANK" evidence="15">
    <location>
        <begin position="760"/>
        <end position="792"/>
    </location>
</feature>
<name>A0A0P7YU77_SCLFO</name>
<feature type="repeat" description="ANK" evidence="15">
    <location>
        <begin position="1983"/>
        <end position="2010"/>
    </location>
</feature>
<dbReference type="PROSITE" id="PS50225">
    <property type="entry name" value="SOCS"/>
    <property type="match status" value="1"/>
</dbReference>
<feature type="domain" description="SOCS box" evidence="19">
    <location>
        <begin position="2121"/>
        <end position="2169"/>
    </location>
</feature>
<evidence type="ECO:0000256" key="10">
    <source>
        <dbReference type="ARBA" id="ARBA00023043"/>
    </source>
</evidence>
<dbReference type="PANTHER" id="PTHR24198:SF176">
    <property type="entry name" value="ANKYRIN REPEAT AND SOCS BOX CONTAINING 14"/>
    <property type="match status" value="1"/>
</dbReference>
<feature type="repeat" description="ANK" evidence="15">
    <location>
        <begin position="1933"/>
        <end position="1965"/>
    </location>
</feature>
<dbReference type="GO" id="GO:0006508">
    <property type="term" value="P:proteolysis"/>
    <property type="evidence" value="ECO:0007669"/>
    <property type="project" value="InterPro"/>
</dbReference>
<dbReference type="InterPro" id="IPR019131">
    <property type="entry name" value="Cortactin-binding_p2_N"/>
</dbReference>
<dbReference type="Pfam" id="PF12796">
    <property type="entry name" value="Ank_2"/>
    <property type="match status" value="5"/>
</dbReference>
<dbReference type="FunFam" id="1.10.750.20:FF:000001">
    <property type="entry name" value="Ankyrin repeat and SOCS box containing 1"/>
    <property type="match status" value="1"/>
</dbReference>
<evidence type="ECO:0000256" key="3">
    <source>
        <dbReference type="ARBA" id="ARBA00004906"/>
    </source>
</evidence>
<feature type="compositionally biased region" description="Low complexity" evidence="17">
    <location>
        <begin position="297"/>
        <end position="308"/>
    </location>
</feature>
<dbReference type="GO" id="GO:0005737">
    <property type="term" value="C:cytoplasm"/>
    <property type="evidence" value="ECO:0007669"/>
    <property type="project" value="TreeGrafter"/>
</dbReference>
<evidence type="ECO:0000313" key="20">
    <source>
        <dbReference type="EMBL" id="KPP71271.1"/>
    </source>
</evidence>
<dbReference type="Pfam" id="PF09727">
    <property type="entry name" value="CortBP2"/>
    <property type="match status" value="1"/>
</dbReference>
<evidence type="ECO:0000256" key="4">
    <source>
        <dbReference type="ARBA" id="ARBA00017042"/>
    </source>
</evidence>
<dbReference type="InterPro" id="IPR002110">
    <property type="entry name" value="Ankyrin_rpt"/>
</dbReference>
<proteinExistence type="predicted"/>
<evidence type="ECO:0000256" key="6">
    <source>
        <dbReference type="ARBA" id="ARBA00022490"/>
    </source>
</evidence>
<dbReference type="PANTHER" id="PTHR24198">
    <property type="entry name" value="ANKYRIN REPEAT AND PROTEIN KINASE DOMAIN-CONTAINING PROTEIN"/>
    <property type="match status" value="1"/>
</dbReference>
<keyword evidence="6" id="KW-0963">Cytoplasm</keyword>
<feature type="repeat" description="ANK" evidence="15">
    <location>
        <begin position="1837"/>
        <end position="1869"/>
    </location>
</feature>
<dbReference type="PROSITE" id="PS50297">
    <property type="entry name" value="ANK_REP_REGION"/>
    <property type="match status" value="8"/>
</dbReference>
<evidence type="ECO:0000256" key="2">
    <source>
        <dbReference type="ARBA" id="ARBA00004552"/>
    </source>
</evidence>
<dbReference type="Pfam" id="PF07525">
    <property type="entry name" value="SOCS_box"/>
    <property type="match status" value="1"/>
</dbReference>
<dbReference type="PROSITE" id="PS50088">
    <property type="entry name" value="ANK_REPEAT"/>
    <property type="match status" value="10"/>
</dbReference>
<evidence type="ECO:0000256" key="16">
    <source>
        <dbReference type="SAM" id="Coils"/>
    </source>
</evidence>
<feature type="region of interest" description="Disordered" evidence="17">
    <location>
        <begin position="365"/>
        <end position="399"/>
    </location>
</feature>
<feature type="repeat" description="ANK" evidence="15">
    <location>
        <begin position="694"/>
        <end position="726"/>
    </location>
</feature>
<evidence type="ECO:0000259" key="18">
    <source>
        <dbReference type="PROSITE" id="PS50175"/>
    </source>
</evidence>
<comment type="subcellular location">
    <subcellularLocation>
        <location evidence="2">Cell projection</location>
        <location evidence="2">Dendritic spine</location>
    </subcellularLocation>
    <subcellularLocation>
        <location evidence="1">Cytoplasm</location>
        <location evidence="1">Cell cortex</location>
    </subcellularLocation>
</comment>
<evidence type="ECO:0000256" key="15">
    <source>
        <dbReference type="PROSITE-ProRule" id="PRU00023"/>
    </source>
</evidence>
<evidence type="ECO:0000256" key="7">
    <source>
        <dbReference type="ARBA" id="ARBA00022553"/>
    </source>
</evidence>
<evidence type="ECO:0000256" key="9">
    <source>
        <dbReference type="ARBA" id="ARBA00023018"/>
    </source>
</evidence>
<evidence type="ECO:0000256" key="1">
    <source>
        <dbReference type="ARBA" id="ARBA00004544"/>
    </source>
</evidence>
<dbReference type="InterPro" id="IPR001496">
    <property type="entry name" value="SOCS_box"/>
</dbReference>
<keyword evidence="8" id="KW-0677">Repeat</keyword>
<evidence type="ECO:0000256" key="17">
    <source>
        <dbReference type="SAM" id="MobiDB-lite"/>
    </source>
</evidence>
<feature type="domain" description="Peptidase A2" evidence="18">
    <location>
        <begin position="777"/>
        <end position="791"/>
    </location>
</feature>
<evidence type="ECO:0000256" key="11">
    <source>
        <dbReference type="ARBA" id="ARBA00023054"/>
    </source>
</evidence>
<feature type="region of interest" description="Disordered" evidence="17">
    <location>
        <begin position="425"/>
        <end position="577"/>
    </location>
</feature>
<dbReference type="SUPFAM" id="SSF48403">
    <property type="entry name" value="Ankyrin repeat"/>
    <property type="match status" value="3"/>
</dbReference>
<dbReference type="GO" id="GO:0035556">
    <property type="term" value="P:intracellular signal transduction"/>
    <property type="evidence" value="ECO:0007669"/>
    <property type="project" value="InterPro"/>
</dbReference>
<dbReference type="UniPathway" id="UPA00143"/>
<feature type="compositionally biased region" description="Polar residues" evidence="17">
    <location>
        <begin position="619"/>
        <end position="637"/>
    </location>
</feature>
<comment type="pathway">
    <text evidence="3">Protein modification; protein ubiquitination.</text>
</comment>
<dbReference type="EMBL" id="JARO02003062">
    <property type="protein sequence ID" value="KPP71271.1"/>
    <property type="molecule type" value="Genomic_DNA"/>
</dbReference>
<feature type="repeat" description="ANK" evidence="15">
    <location>
        <begin position="1804"/>
        <end position="1836"/>
    </location>
</feature>
<gene>
    <name evidence="20" type="ORF">Z043_109835</name>
</gene>
<keyword evidence="10 15" id="KW-0040">ANK repeat</keyword>
<evidence type="ECO:0000313" key="21">
    <source>
        <dbReference type="Proteomes" id="UP000034805"/>
    </source>
</evidence>
<evidence type="ECO:0000259" key="19">
    <source>
        <dbReference type="PROSITE" id="PS50225"/>
    </source>
</evidence>
<protein>
    <recommendedName>
        <fullName evidence="4">Cortactin-binding protein 2</fullName>
    </recommendedName>
</protein>
<dbReference type="GO" id="GO:0016567">
    <property type="term" value="P:protein ubiquitination"/>
    <property type="evidence" value="ECO:0007669"/>
    <property type="project" value="UniProtKB-UniPathway"/>
</dbReference>
<evidence type="ECO:0000256" key="13">
    <source>
        <dbReference type="ARBA" id="ARBA00044742"/>
    </source>
</evidence>
<evidence type="ECO:0000256" key="12">
    <source>
        <dbReference type="ARBA" id="ARBA00023273"/>
    </source>
</evidence>
<reference evidence="20 21" key="1">
    <citation type="submission" date="2015-08" db="EMBL/GenBank/DDBJ databases">
        <title>The genome of the Asian arowana (Scleropages formosus).</title>
        <authorList>
            <person name="Tan M.H."/>
            <person name="Gan H.M."/>
            <person name="Croft L.J."/>
            <person name="Austin C.M."/>
        </authorList>
    </citation>
    <scope>NUCLEOTIDE SEQUENCE [LARGE SCALE GENOMIC DNA]</scope>
    <source>
        <strain evidence="20">Aro1</strain>
    </source>
</reference>
<feature type="compositionally biased region" description="Polar residues" evidence="17">
    <location>
        <begin position="462"/>
        <end position="476"/>
    </location>
</feature>
<feature type="repeat" description="ANK" evidence="15">
    <location>
        <begin position="1705"/>
        <end position="1737"/>
    </location>
</feature>
<dbReference type="GO" id="GO:0004190">
    <property type="term" value="F:aspartic-type endopeptidase activity"/>
    <property type="evidence" value="ECO:0007669"/>
    <property type="project" value="InterPro"/>
</dbReference>
<dbReference type="InterPro" id="IPR057568">
    <property type="entry name" value="CortBP2_NAV1-like_AAA_lid"/>
</dbReference>
<feature type="compositionally biased region" description="Polar residues" evidence="17">
    <location>
        <begin position="1497"/>
        <end position="1506"/>
    </location>
</feature>
<feature type="repeat" description="ANK" evidence="15">
    <location>
        <begin position="1771"/>
        <end position="1803"/>
    </location>
</feature>
<comment type="function">
    <text evidence="13">Regulates the dendritic spine distribution of CTTN/cortactin in hippocampal neurons, and thus controls dendritic spinogenesis and dendritic spine maintenance. Associates with the striatin-interacting phosphatase and kinase (STRIPAK) core complex to regulate dendritic spine distribution of the STRIPAK complex in hippocampal neurons.</text>
</comment>
<feature type="compositionally biased region" description="Polar residues" evidence="17">
    <location>
        <begin position="426"/>
        <end position="439"/>
    </location>
</feature>
<evidence type="ECO:0000256" key="8">
    <source>
        <dbReference type="ARBA" id="ARBA00022737"/>
    </source>
</evidence>
<keyword evidence="12" id="KW-0966">Cell projection</keyword>
<evidence type="ECO:0000256" key="14">
    <source>
        <dbReference type="ARBA" id="ARBA00044767"/>
    </source>
</evidence>
<accession>A0A0P7YU77</accession>
<organism evidence="20 21">
    <name type="scientific">Scleropages formosus</name>
    <name type="common">Asian bonytongue</name>
    <name type="synonym">Osteoglossum formosum</name>
    <dbReference type="NCBI Taxonomy" id="113540"/>
    <lineage>
        <taxon>Eukaryota</taxon>
        <taxon>Metazoa</taxon>
        <taxon>Chordata</taxon>
        <taxon>Craniata</taxon>
        <taxon>Vertebrata</taxon>
        <taxon>Euteleostomi</taxon>
        <taxon>Actinopterygii</taxon>
        <taxon>Neopterygii</taxon>
        <taxon>Teleostei</taxon>
        <taxon>Osteoglossocephala</taxon>
        <taxon>Osteoglossomorpha</taxon>
        <taxon>Osteoglossiformes</taxon>
        <taxon>Osteoglossidae</taxon>
        <taxon>Scleropages</taxon>
    </lineage>
</organism>
<comment type="subunit">
    <text evidence="14">Interacts with CTTN/cortactin SH3 domain. Interacts with STRN, STRN4/zinedin and MOB4/phocein; this interactions mediate the association with the STRIPAK core complex and may regulate dendritic spine distribution of the STRIPAK complex in hippocampal neurons. Activation of glutamate receptors weakens the interaction with STRN and STRN4.</text>
</comment>
<dbReference type="InterPro" id="IPR001995">
    <property type="entry name" value="Peptidase_A2_cat"/>
</dbReference>
<feature type="compositionally biased region" description="Basic and acidic residues" evidence="17">
    <location>
        <begin position="274"/>
        <end position="296"/>
    </location>
</feature>
<feature type="region of interest" description="Disordered" evidence="17">
    <location>
        <begin position="1381"/>
        <end position="1407"/>
    </location>
</feature>